<name>A0A7S8C1Z1_9HYPH</name>
<dbReference type="KEGG" id="kmn:HW532_03695"/>
<dbReference type="RefSeq" id="WP_213163126.1">
    <property type="nucleotide sequence ID" value="NZ_CP058214.1"/>
</dbReference>
<keyword evidence="3" id="KW-1185">Reference proteome</keyword>
<feature type="domain" description="VWFA" evidence="1">
    <location>
        <begin position="49"/>
        <end position="242"/>
    </location>
</feature>
<accession>A0A7S8C1Z1</accession>
<sequence length="258" mass="27362">MARSPPRHRAWTKGGGWPVSGLAIVPALIAAWLAGPPAAGAQEPVFDAAIVLAVDCSYSVDQEEFELQRGGLAQAFREPEIVEAIRSGANGRIVISLVEWSDADSQVIVIPWTVVSGPAEAEALADRIGAMPRKLGEGGTAITAIMRFAGGMLLDAPFRADRYVIDISSDGRNNTGGNPRLVRDQLAAAGITINGLTILNEVPTLNYYFERTIVGGPAYFVVVANDYAGYREAVLRKLLREITAPQLSGLPQGGEGIP</sequence>
<dbReference type="AlphaFoldDB" id="A0A7S8C1Z1"/>
<dbReference type="EMBL" id="CP058214">
    <property type="protein sequence ID" value="QPC41899.1"/>
    <property type="molecule type" value="Genomic_DNA"/>
</dbReference>
<gene>
    <name evidence="2" type="ORF">HW532_03695</name>
</gene>
<evidence type="ECO:0000259" key="1">
    <source>
        <dbReference type="PROSITE" id="PS50234"/>
    </source>
</evidence>
<evidence type="ECO:0000313" key="2">
    <source>
        <dbReference type="EMBL" id="QPC41899.1"/>
    </source>
</evidence>
<dbReference type="Gene3D" id="3.40.50.410">
    <property type="entry name" value="von Willebrand factor, type A domain"/>
    <property type="match status" value="1"/>
</dbReference>
<dbReference type="CDD" id="cd00198">
    <property type="entry name" value="vWFA"/>
    <property type="match status" value="1"/>
</dbReference>
<protein>
    <submittedName>
        <fullName evidence="2">DUF1194 domain-containing protein</fullName>
    </submittedName>
</protein>
<reference evidence="2 3" key="1">
    <citation type="submission" date="2020-06" db="EMBL/GenBank/DDBJ databases">
        <title>Genome sequence of 2 isolates from Red Sea Mangroves.</title>
        <authorList>
            <person name="Sefrji F."/>
            <person name="Michoud G."/>
            <person name="Merlino G."/>
            <person name="Daffonchio D."/>
        </authorList>
    </citation>
    <scope>NUCLEOTIDE SEQUENCE [LARGE SCALE GENOMIC DNA]</scope>
    <source>
        <strain evidence="2 3">R1DC25</strain>
    </source>
</reference>
<dbReference type="InterPro" id="IPR010607">
    <property type="entry name" value="DUF1194"/>
</dbReference>
<dbReference type="InterPro" id="IPR002035">
    <property type="entry name" value="VWF_A"/>
</dbReference>
<proteinExistence type="predicted"/>
<evidence type="ECO:0000313" key="3">
    <source>
        <dbReference type="Proteomes" id="UP000593594"/>
    </source>
</evidence>
<dbReference type="PROSITE" id="PS50234">
    <property type="entry name" value="VWFA"/>
    <property type="match status" value="1"/>
</dbReference>
<organism evidence="2 3">
    <name type="scientific">Kaustia mangrovi</name>
    <dbReference type="NCBI Taxonomy" id="2593653"/>
    <lineage>
        <taxon>Bacteria</taxon>
        <taxon>Pseudomonadati</taxon>
        <taxon>Pseudomonadota</taxon>
        <taxon>Alphaproteobacteria</taxon>
        <taxon>Hyphomicrobiales</taxon>
        <taxon>Parvibaculaceae</taxon>
        <taxon>Kaustia</taxon>
    </lineage>
</organism>
<dbReference type="Proteomes" id="UP000593594">
    <property type="component" value="Chromosome"/>
</dbReference>
<dbReference type="InterPro" id="IPR036465">
    <property type="entry name" value="vWFA_dom_sf"/>
</dbReference>
<dbReference type="SUPFAM" id="SSF53300">
    <property type="entry name" value="vWA-like"/>
    <property type="match status" value="1"/>
</dbReference>
<dbReference type="Pfam" id="PF06707">
    <property type="entry name" value="DUF1194"/>
    <property type="match status" value="1"/>
</dbReference>